<dbReference type="Proteomes" id="UP000613768">
    <property type="component" value="Unassembled WGS sequence"/>
</dbReference>
<name>A0AAW3ZK13_9GAMM</name>
<proteinExistence type="predicted"/>
<accession>A0AAW3ZK13</accession>
<keyword evidence="1" id="KW-0812">Transmembrane</keyword>
<sequence length="141" mass="14415">MTSLLKPQPKATAAWLLTLVALAAIAGMSAIWAGAASLSGGNAGWMSLIVALDAVLLLYLAGQPGGQRRILWALAITLATVLAAAALIAAAKIGAGLGLRPAESLGRMSLNLVLLYWQANLGWIELCWVAAGCALAARVAR</sequence>
<evidence type="ECO:0000313" key="3">
    <source>
        <dbReference type="Proteomes" id="UP000613768"/>
    </source>
</evidence>
<reference evidence="2 3" key="1">
    <citation type="submission" date="2020-09" db="EMBL/GenBank/DDBJ databases">
        <title>Pseudoxanthomonas sp. CAU 1598 isolated from sand of Yaerae Beach.</title>
        <authorList>
            <person name="Kim W."/>
        </authorList>
    </citation>
    <scope>NUCLEOTIDE SEQUENCE [LARGE SCALE GENOMIC DNA]</scope>
    <source>
        <strain evidence="2 3">CAU 1598</strain>
    </source>
</reference>
<evidence type="ECO:0000256" key="1">
    <source>
        <dbReference type="SAM" id="Phobius"/>
    </source>
</evidence>
<feature type="transmembrane region" description="Helical" evidence="1">
    <location>
        <begin position="43"/>
        <end position="61"/>
    </location>
</feature>
<gene>
    <name evidence="2" type="ORF">IFO71_07330</name>
</gene>
<feature type="transmembrane region" description="Helical" evidence="1">
    <location>
        <begin position="115"/>
        <end position="137"/>
    </location>
</feature>
<dbReference type="EMBL" id="JACYTR010000010">
    <property type="protein sequence ID" value="MBD8525549.1"/>
    <property type="molecule type" value="Genomic_DNA"/>
</dbReference>
<dbReference type="AlphaFoldDB" id="A0AAW3ZK13"/>
<evidence type="ECO:0000313" key="2">
    <source>
        <dbReference type="EMBL" id="MBD8525549.1"/>
    </source>
</evidence>
<feature type="transmembrane region" description="Helical" evidence="1">
    <location>
        <begin position="70"/>
        <end position="95"/>
    </location>
</feature>
<keyword evidence="3" id="KW-1185">Reference proteome</keyword>
<organism evidence="2 3">
    <name type="scientific">Pseudomarimonas arenosa</name>
    <dbReference type="NCBI Taxonomy" id="2774145"/>
    <lineage>
        <taxon>Bacteria</taxon>
        <taxon>Pseudomonadati</taxon>
        <taxon>Pseudomonadota</taxon>
        <taxon>Gammaproteobacteria</taxon>
        <taxon>Lysobacterales</taxon>
        <taxon>Lysobacteraceae</taxon>
        <taxon>Pseudomarimonas</taxon>
    </lineage>
</organism>
<keyword evidence="1" id="KW-1133">Transmembrane helix</keyword>
<dbReference type="RefSeq" id="WP_192028897.1">
    <property type="nucleotide sequence ID" value="NZ_JACYTR010000010.1"/>
</dbReference>
<protein>
    <submittedName>
        <fullName evidence="2">Uncharacterized protein</fullName>
    </submittedName>
</protein>
<keyword evidence="1" id="KW-0472">Membrane</keyword>
<comment type="caution">
    <text evidence="2">The sequence shown here is derived from an EMBL/GenBank/DDBJ whole genome shotgun (WGS) entry which is preliminary data.</text>
</comment>